<evidence type="ECO:0000313" key="3">
    <source>
        <dbReference type="EMBL" id="CFE47023.1"/>
    </source>
</evidence>
<protein>
    <submittedName>
        <fullName evidence="5">Uncharacterized protein</fullName>
    </submittedName>
</protein>
<dbReference type="EMBL" id="CSAD01000479">
    <property type="protein sequence ID" value="COW05099.1"/>
    <property type="molecule type" value="Genomic_DNA"/>
</dbReference>
<dbReference type="EMBL" id="CSAE01000500">
    <property type="protein sequence ID" value="COW39578.1"/>
    <property type="molecule type" value="Genomic_DNA"/>
</dbReference>
<reference evidence="5" key="2">
    <citation type="submission" date="2015-03" db="EMBL/GenBank/DDBJ databases">
        <authorList>
            <person name="Murphy D."/>
        </authorList>
    </citation>
    <scope>NUCLEOTIDE SEQUENCE [LARGE SCALE GENOMIC DNA]</scope>
    <source>
        <strain evidence="5">K00500041</strain>
    </source>
</reference>
<dbReference type="EMBL" id="CSBK01003043">
    <property type="protein sequence ID" value="CPA51897.1"/>
    <property type="molecule type" value="Genomic_DNA"/>
</dbReference>
<reference evidence="8 9" key="3">
    <citation type="submission" date="2015-03" db="EMBL/GenBank/DDBJ databases">
        <authorList>
            <consortium name="Pathogen Informatics"/>
        </authorList>
    </citation>
    <scope>NUCLEOTIDE SEQUENCE [LARGE SCALE GENOMIC DNA]</scope>
    <source>
        <strain evidence="4 11">G09801536</strain>
        <strain evidence="2 13">G09901357</strain>
        <strain evidence="3 12">H09601792</strain>
        <strain evidence="8">K00500041</strain>
        <strain evidence="6 10">M09401471</strain>
        <strain evidence="9">N09902308</strain>
    </source>
</reference>
<dbReference type="Proteomes" id="UP000045842">
    <property type="component" value="Unassembled WGS sequence"/>
</dbReference>
<proteinExistence type="predicted"/>
<dbReference type="AlphaFoldDB" id="A0A0T7LKB0"/>
<evidence type="ECO:0000256" key="1">
    <source>
        <dbReference type="SAM" id="MobiDB-lite"/>
    </source>
</evidence>
<evidence type="ECO:0000313" key="10">
    <source>
        <dbReference type="Proteomes" id="UP000044938"/>
    </source>
</evidence>
<feature type="region of interest" description="Disordered" evidence="1">
    <location>
        <begin position="1"/>
        <end position="26"/>
    </location>
</feature>
<evidence type="ECO:0000313" key="6">
    <source>
        <dbReference type="EMBL" id="COW80924.1"/>
    </source>
</evidence>
<evidence type="ECO:0000313" key="8">
    <source>
        <dbReference type="Proteomes" id="UP000038802"/>
    </source>
</evidence>
<evidence type="ECO:0000313" key="7">
    <source>
        <dbReference type="EMBL" id="CPA51897.1"/>
    </source>
</evidence>
<gene>
    <name evidence="4" type="ORF">ERS007679_03003</name>
    <name evidence="2" type="ORF">ERS007681_03643</name>
    <name evidence="3" type="ORF">ERS007688_00564</name>
    <name evidence="5" type="ORF">ERS007703_03567</name>
    <name evidence="6" type="ORF">ERS007720_03326</name>
    <name evidence="7" type="ORF">ERS007739_04658</name>
</gene>
<evidence type="ECO:0000313" key="5">
    <source>
        <dbReference type="EMBL" id="COW39578.1"/>
    </source>
</evidence>
<evidence type="ECO:0000313" key="2">
    <source>
        <dbReference type="EMBL" id="CFE44495.1"/>
    </source>
</evidence>
<feature type="compositionally biased region" description="Low complexity" evidence="1">
    <location>
        <begin position="8"/>
        <end position="21"/>
    </location>
</feature>
<evidence type="ECO:0000313" key="13">
    <source>
        <dbReference type="Proteomes" id="UP000048289"/>
    </source>
</evidence>
<evidence type="ECO:0000313" key="4">
    <source>
        <dbReference type="EMBL" id="COW05099.1"/>
    </source>
</evidence>
<dbReference type="Proteomes" id="UP000038802">
    <property type="component" value="Unassembled WGS sequence"/>
</dbReference>
<dbReference type="Proteomes" id="UP000044938">
    <property type="component" value="Unassembled WGS sequence"/>
</dbReference>
<dbReference type="Proteomes" id="UP000039021">
    <property type="component" value="Unassembled WGS sequence"/>
</dbReference>
<evidence type="ECO:0000313" key="12">
    <source>
        <dbReference type="Proteomes" id="UP000046947"/>
    </source>
</evidence>
<evidence type="ECO:0000313" key="9">
    <source>
        <dbReference type="Proteomes" id="UP000039021"/>
    </source>
</evidence>
<dbReference type="Proteomes" id="UP000046947">
    <property type="component" value="Unassembled WGS sequence"/>
</dbReference>
<accession>A0A0T7LKB0</accession>
<sequence length="73" mass="8125">MRYRPSVANTASRSSANTSNAPLDPLKPDRYRTFIRSLISIASNPEAAICAFSLSRRWECVTTLDGTRYAECP</sequence>
<dbReference type="EMBL" id="CFOH01000053">
    <property type="protein sequence ID" value="CFE47023.1"/>
    <property type="molecule type" value="Genomic_DNA"/>
</dbReference>
<reference evidence="7" key="1">
    <citation type="submission" date="2015-03" db="EMBL/GenBank/DDBJ databases">
        <authorList>
            <consortium name="Pathogen Informatics"/>
            <person name="Murphy D."/>
        </authorList>
    </citation>
    <scope>NUCLEOTIDE SEQUENCE</scope>
    <source>
        <strain evidence="7">N09902308</strain>
    </source>
</reference>
<evidence type="ECO:0000313" key="11">
    <source>
        <dbReference type="Proteomes" id="UP000045842"/>
    </source>
</evidence>
<organism evidence="5 8">
    <name type="scientific">Mycobacterium tuberculosis</name>
    <dbReference type="NCBI Taxonomy" id="1773"/>
    <lineage>
        <taxon>Bacteria</taxon>
        <taxon>Bacillati</taxon>
        <taxon>Actinomycetota</taxon>
        <taxon>Actinomycetes</taxon>
        <taxon>Mycobacteriales</taxon>
        <taxon>Mycobacteriaceae</taxon>
        <taxon>Mycobacterium</taxon>
        <taxon>Mycobacterium tuberculosis complex</taxon>
    </lineage>
</organism>
<dbReference type="Proteomes" id="UP000048289">
    <property type="component" value="Unassembled WGS sequence"/>
</dbReference>
<name>A0A0T7LKB0_MYCTX</name>
<dbReference type="EMBL" id="CFOE01000665">
    <property type="protein sequence ID" value="CFE44495.1"/>
    <property type="molecule type" value="Genomic_DNA"/>
</dbReference>
<dbReference type="EMBL" id="CSAJ01000519">
    <property type="protein sequence ID" value="COW80924.1"/>
    <property type="molecule type" value="Genomic_DNA"/>
</dbReference>